<comment type="similarity">
    <text evidence="3">Belongs to the wax synthase family.</text>
</comment>
<dbReference type="OrthoDB" id="1077582at2759"/>
<keyword evidence="5 9" id="KW-0812">Transmembrane</keyword>
<dbReference type="PANTHER" id="PTHR31595:SF57">
    <property type="entry name" value="OS04G0481900 PROTEIN"/>
    <property type="match status" value="1"/>
</dbReference>
<protein>
    <recommendedName>
        <fullName evidence="10">Wax synthase domain-containing protein</fullName>
    </recommendedName>
</protein>
<evidence type="ECO:0000256" key="1">
    <source>
        <dbReference type="ARBA" id="ARBA00004141"/>
    </source>
</evidence>
<feature type="region of interest" description="Disordered" evidence="8">
    <location>
        <begin position="110"/>
        <end position="178"/>
    </location>
</feature>
<keyword evidence="7 9" id="KW-0472">Membrane</keyword>
<dbReference type="GO" id="GO:0008374">
    <property type="term" value="F:O-acyltransferase activity"/>
    <property type="evidence" value="ECO:0007669"/>
    <property type="project" value="InterPro"/>
</dbReference>
<dbReference type="STRING" id="27349.A0A0L6UBH1"/>
<dbReference type="AlphaFoldDB" id="A0A0L6UBH1"/>
<evidence type="ECO:0000313" key="12">
    <source>
        <dbReference type="Proteomes" id="UP000037035"/>
    </source>
</evidence>
<evidence type="ECO:0000256" key="5">
    <source>
        <dbReference type="ARBA" id="ARBA00022692"/>
    </source>
</evidence>
<feature type="transmembrane region" description="Helical" evidence="9">
    <location>
        <begin position="44"/>
        <end position="61"/>
    </location>
</feature>
<feature type="compositionally biased region" description="Basic residues" evidence="8">
    <location>
        <begin position="147"/>
        <end position="157"/>
    </location>
</feature>
<dbReference type="InterPro" id="IPR032805">
    <property type="entry name" value="Wax_synthase_dom"/>
</dbReference>
<reference evidence="11 12" key="1">
    <citation type="submission" date="2015-08" db="EMBL/GenBank/DDBJ databases">
        <title>Next Generation Sequencing and Analysis of the Genome of Puccinia sorghi L Schw, the Causal Agent of Maize Common Rust.</title>
        <authorList>
            <person name="Rochi L."/>
            <person name="Burguener G."/>
            <person name="Darino M."/>
            <person name="Turjanski A."/>
            <person name="Kreff E."/>
            <person name="Dieguez M.J."/>
            <person name="Sacco F."/>
        </authorList>
    </citation>
    <scope>NUCLEOTIDE SEQUENCE [LARGE SCALE GENOMIC DNA]</scope>
    <source>
        <strain evidence="11 12">RO10H11247</strain>
    </source>
</reference>
<comment type="caution">
    <text evidence="11">The sequence shown here is derived from an EMBL/GenBank/DDBJ whole genome shotgun (WGS) entry which is preliminary data.</text>
</comment>
<evidence type="ECO:0000256" key="2">
    <source>
        <dbReference type="ARBA" id="ARBA00005179"/>
    </source>
</evidence>
<dbReference type="GO" id="GO:0016020">
    <property type="term" value="C:membrane"/>
    <property type="evidence" value="ECO:0007669"/>
    <property type="project" value="UniProtKB-SubCell"/>
</dbReference>
<dbReference type="Pfam" id="PF13813">
    <property type="entry name" value="MBOAT_2"/>
    <property type="match status" value="1"/>
</dbReference>
<feature type="compositionally biased region" description="Basic and acidic residues" evidence="8">
    <location>
        <begin position="112"/>
        <end position="141"/>
    </location>
</feature>
<dbReference type="VEuPathDB" id="FungiDB:VP01_771g5"/>
<feature type="transmembrane region" description="Helical" evidence="9">
    <location>
        <begin position="289"/>
        <end position="311"/>
    </location>
</feature>
<evidence type="ECO:0000256" key="4">
    <source>
        <dbReference type="ARBA" id="ARBA00022679"/>
    </source>
</evidence>
<feature type="domain" description="Wax synthase" evidence="10">
    <location>
        <begin position="331"/>
        <end position="406"/>
    </location>
</feature>
<evidence type="ECO:0000259" key="10">
    <source>
        <dbReference type="Pfam" id="PF13813"/>
    </source>
</evidence>
<comment type="pathway">
    <text evidence="2">Secondary metabolite biosynthesis.</text>
</comment>
<gene>
    <name evidence="11" type="ORF">VP01_771g5</name>
</gene>
<feature type="transmembrane region" description="Helical" evidence="9">
    <location>
        <begin position="14"/>
        <end position="32"/>
    </location>
</feature>
<comment type="subcellular location">
    <subcellularLocation>
        <location evidence="1">Membrane</location>
        <topology evidence="1">Multi-pass membrane protein</topology>
    </subcellularLocation>
</comment>
<evidence type="ECO:0000313" key="11">
    <source>
        <dbReference type="EMBL" id="KNZ45889.1"/>
    </source>
</evidence>
<evidence type="ECO:0000256" key="6">
    <source>
        <dbReference type="ARBA" id="ARBA00022989"/>
    </source>
</evidence>
<proteinExistence type="inferred from homology"/>
<evidence type="ECO:0000256" key="9">
    <source>
        <dbReference type="SAM" id="Phobius"/>
    </source>
</evidence>
<dbReference type="PANTHER" id="PTHR31595">
    <property type="entry name" value="LONG-CHAIN-ALCOHOL O-FATTY-ACYLTRANSFERASE 3-RELATED"/>
    <property type="match status" value="1"/>
</dbReference>
<keyword evidence="4" id="KW-0808">Transferase</keyword>
<accession>A0A0L6UBH1</accession>
<sequence>MSILESLPCPQSPWLAWIGIPLQLFQAIFLHPYFQIHHPKATRLYRLMVIPICIYMAFATVPRRTIWPIEKFVHFNFGFVTMPTFHFICLSIIFGFHQGPVFKSEVELFNQEDPKPNPDPAGRDEKLPPAEDQHVPQDDTKSSNYLRNRKSKSKRRAAQPANTSVEETQKVPALESSTVTTHSAKTWVEGPPSIGELARWISALIMNPRGLMCTWAPPESVVPIERNLKFGPFMTMLILRTLVMHVWFQVVCALGVEVVIHSKADVNHFLFQRIGFPDWRIFRLYTGGAYSGFALAGGLFNIVEICIILFLRKVLPENNSFRPEPVNPSNYPPLFNNPWFRTSLTEFWGKGWQAVFRLHFLFCGAQPMYKLLQRHGPTVGKLGAVMGAMGLSAAMHEFCLVAVSRIDPGFASSRMFLSQGLGIVMEALFKQFTGQKVDGFLGWGWTFGFMILNGKPMVDSWIQRGLGNGVVPFKEWGLIHYLVPFGPLITDDVYAYLKSCVKLF</sequence>
<evidence type="ECO:0000256" key="7">
    <source>
        <dbReference type="ARBA" id="ARBA00023136"/>
    </source>
</evidence>
<dbReference type="Proteomes" id="UP000037035">
    <property type="component" value="Unassembled WGS sequence"/>
</dbReference>
<dbReference type="GO" id="GO:0006629">
    <property type="term" value="P:lipid metabolic process"/>
    <property type="evidence" value="ECO:0007669"/>
    <property type="project" value="InterPro"/>
</dbReference>
<feature type="transmembrane region" description="Helical" evidence="9">
    <location>
        <begin position="73"/>
        <end position="96"/>
    </location>
</feature>
<dbReference type="EMBL" id="LAVV01013183">
    <property type="protein sequence ID" value="KNZ45889.1"/>
    <property type="molecule type" value="Genomic_DNA"/>
</dbReference>
<keyword evidence="6 9" id="KW-1133">Transmembrane helix</keyword>
<feature type="transmembrane region" description="Helical" evidence="9">
    <location>
        <begin position="237"/>
        <end position="260"/>
    </location>
</feature>
<dbReference type="InterPro" id="IPR044851">
    <property type="entry name" value="Wax_synthase"/>
</dbReference>
<evidence type="ECO:0000256" key="3">
    <source>
        <dbReference type="ARBA" id="ARBA00007282"/>
    </source>
</evidence>
<name>A0A0L6UBH1_9BASI</name>
<organism evidence="11 12">
    <name type="scientific">Puccinia sorghi</name>
    <dbReference type="NCBI Taxonomy" id="27349"/>
    <lineage>
        <taxon>Eukaryota</taxon>
        <taxon>Fungi</taxon>
        <taxon>Dikarya</taxon>
        <taxon>Basidiomycota</taxon>
        <taxon>Pucciniomycotina</taxon>
        <taxon>Pucciniomycetes</taxon>
        <taxon>Pucciniales</taxon>
        <taxon>Pucciniaceae</taxon>
        <taxon>Puccinia</taxon>
    </lineage>
</organism>
<evidence type="ECO:0000256" key="8">
    <source>
        <dbReference type="SAM" id="MobiDB-lite"/>
    </source>
</evidence>
<keyword evidence="12" id="KW-1185">Reference proteome</keyword>